<evidence type="ECO:0000256" key="1">
    <source>
        <dbReference type="SAM" id="MobiDB-lite"/>
    </source>
</evidence>
<protein>
    <recommendedName>
        <fullName evidence="2">Myb/SANT-like domain-containing protein</fullName>
    </recommendedName>
</protein>
<dbReference type="EMBL" id="JAXUIC010000002">
    <property type="protein sequence ID" value="KAK4603129.1"/>
    <property type="molecule type" value="Genomic_DNA"/>
</dbReference>
<dbReference type="Proteomes" id="UP001324115">
    <property type="component" value="Unassembled WGS sequence"/>
</dbReference>
<reference evidence="3 4" key="1">
    <citation type="journal article" date="2023" name="G3 (Bethesda)">
        <title>A haplotype-resolved chromosome-scale genome for Quercus rubra L. provides insights into the genetics of adaptive traits for red oak species.</title>
        <authorList>
            <person name="Kapoor B."/>
            <person name="Jenkins J."/>
            <person name="Schmutz J."/>
            <person name="Zhebentyayeva T."/>
            <person name="Kuelheim C."/>
            <person name="Coggeshall M."/>
            <person name="Heim C."/>
            <person name="Lasky J.R."/>
            <person name="Leites L."/>
            <person name="Islam-Faridi N."/>
            <person name="Romero-Severson J."/>
            <person name="DeLeo V.L."/>
            <person name="Lucas S.M."/>
            <person name="Lazic D."/>
            <person name="Gailing O."/>
            <person name="Carlson J."/>
            <person name="Staton M."/>
        </authorList>
    </citation>
    <scope>NUCLEOTIDE SEQUENCE [LARGE SCALE GENOMIC DNA]</scope>
    <source>
        <strain evidence="3">Pseudo-F2</strain>
    </source>
</reference>
<feature type="compositionally biased region" description="Low complexity" evidence="1">
    <location>
        <begin position="8"/>
        <end position="25"/>
    </location>
</feature>
<dbReference type="EMBL" id="JAXUIC010000002">
    <property type="protein sequence ID" value="KAK4603130.1"/>
    <property type="molecule type" value="Genomic_DNA"/>
</dbReference>
<feature type="domain" description="Myb/SANT-like" evidence="2">
    <location>
        <begin position="29"/>
        <end position="126"/>
    </location>
</feature>
<feature type="region of interest" description="Disordered" evidence="1">
    <location>
        <begin position="1"/>
        <end position="25"/>
    </location>
</feature>
<evidence type="ECO:0000259" key="2">
    <source>
        <dbReference type="Pfam" id="PF12776"/>
    </source>
</evidence>
<dbReference type="PANTHER" id="PTHR46929:SF3">
    <property type="entry name" value="MYB_SANT-LIKE DOMAIN-CONTAINING PROTEIN"/>
    <property type="match status" value="1"/>
</dbReference>
<feature type="region of interest" description="Disordered" evidence="1">
    <location>
        <begin position="175"/>
        <end position="209"/>
    </location>
</feature>
<dbReference type="AlphaFoldDB" id="A0AAN7J9K4"/>
<evidence type="ECO:0000313" key="3">
    <source>
        <dbReference type="EMBL" id="KAK4603130.1"/>
    </source>
</evidence>
<organism evidence="3 4">
    <name type="scientific">Quercus rubra</name>
    <name type="common">Northern red oak</name>
    <name type="synonym">Quercus borealis</name>
    <dbReference type="NCBI Taxonomy" id="3512"/>
    <lineage>
        <taxon>Eukaryota</taxon>
        <taxon>Viridiplantae</taxon>
        <taxon>Streptophyta</taxon>
        <taxon>Embryophyta</taxon>
        <taxon>Tracheophyta</taxon>
        <taxon>Spermatophyta</taxon>
        <taxon>Magnoliopsida</taxon>
        <taxon>eudicotyledons</taxon>
        <taxon>Gunneridae</taxon>
        <taxon>Pentapetalae</taxon>
        <taxon>rosids</taxon>
        <taxon>fabids</taxon>
        <taxon>Fagales</taxon>
        <taxon>Fagaceae</taxon>
        <taxon>Quercus</taxon>
    </lineage>
</organism>
<gene>
    <name evidence="3" type="ORF">RGQ29_011912</name>
</gene>
<dbReference type="PANTHER" id="PTHR46929">
    <property type="entry name" value="EXPRESSED PROTEIN"/>
    <property type="match status" value="1"/>
</dbReference>
<dbReference type="InterPro" id="IPR024752">
    <property type="entry name" value="Myb/SANT-like_dom"/>
</dbReference>
<feature type="compositionally biased region" description="Polar residues" evidence="1">
    <location>
        <begin position="178"/>
        <end position="199"/>
    </location>
</feature>
<keyword evidence="4" id="KW-1185">Reference proteome</keyword>
<proteinExistence type="predicted"/>
<name>A0AAN7J9K4_QUERU</name>
<dbReference type="Pfam" id="PF12776">
    <property type="entry name" value="Myb_DNA-bind_3"/>
    <property type="match status" value="1"/>
</dbReference>
<comment type="caution">
    <text evidence="3">The sequence shown here is derived from an EMBL/GenBank/DDBJ whole genome shotgun (WGS) entry which is preliminary data.</text>
</comment>
<accession>A0AAN7J9K4</accession>
<evidence type="ECO:0000313" key="4">
    <source>
        <dbReference type="Proteomes" id="UP001324115"/>
    </source>
</evidence>
<sequence length="302" mass="34478">MGRKDKQPQSLSRPQSQSQSQSHSRQYIQWNAEMDKALASILYDQLAQGNREDGYWKEVAYQAAVEYINAQLILNLTKDNVKNRLKAWKLHFAIITNIKNQSGLVWDEAKKKVVVTADNHHVWDAYVKKNSKAGPYKNKVIENWEDIEILCGRDRATGIGVEHMNEAVEVMAEDGENEVNSPITQQPHQHSVSTSSAAETHQRKRSRKDPLVEVVAEIGSSLKEYCSSVKVYFTTKKNQEQPQPSGEEIHAVVSKVSRLTRLEIFKIVEKLMHGGAEDFKFLKSLSNDDDKKEWIRLLLSPH</sequence>